<name>A0A4Q7MZC4_9BACT</name>
<reference evidence="2 3" key="1">
    <citation type="submission" date="2019-02" db="EMBL/GenBank/DDBJ databases">
        <title>Genomic Encyclopedia of Type Strains, Phase IV (KMG-IV): sequencing the most valuable type-strain genomes for metagenomic binning, comparative biology and taxonomic classification.</title>
        <authorList>
            <person name="Goeker M."/>
        </authorList>
    </citation>
    <scope>NUCLEOTIDE SEQUENCE [LARGE SCALE GENOMIC DNA]</scope>
    <source>
        <strain evidence="2 3">DSM 18116</strain>
    </source>
</reference>
<protein>
    <submittedName>
        <fullName evidence="2">Dihydrofolate reductase</fullName>
    </submittedName>
</protein>
<dbReference type="InterPro" id="IPR050765">
    <property type="entry name" value="Riboflavin_Biosynth_HTPR"/>
</dbReference>
<dbReference type="EMBL" id="SGXA01000001">
    <property type="protein sequence ID" value="RZS74621.1"/>
    <property type="molecule type" value="Genomic_DNA"/>
</dbReference>
<feature type="domain" description="Bacterial bifunctional deaminase-reductase C-terminal" evidence="1">
    <location>
        <begin position="2"/>
        <end position="181"/>
    </location>
</feature>
<organism evidence="2 3">
    <name type="scientific">Pseudobacter ginsenosidimutans</name>
    <dbReference type="NCBI Taxonomy" id="661488"/>
    <lineage>
        <taxon>Bacteria</taxon>
        <taxon>Pseudomonadati</taxon>
        <taxon>Bacteroidota</taxon>
        <taxon>Chitinophagia</taxon>
        <taxon>Chitinophagales</taxon>
        <taxon>Chitinophagaceae</taxon>
        <taxon>Pseudobacter</taxon>
    </lineage>
</organism>
<dbReference type="PANTHER" id="PTHR38011:SF11">
    <property type="entry name" value="2,5-DIAMINO-6-RIBOSYLAMINO-4(3H)-PYRIMIDINONE 5'-PHOSPHATE REDUCTASE"/>
    <property type="match status" value="1"/>
</dbReference>
<dbReference type="SUPFAM" id="SSF53597">
    <property type="entry name" value="Dihydrofolate reductase-like"/>
    <property type="match status" value="1"/>
</dbReference>
<comment type="caution">
    <text evidence="2">The sequence shown here is derived from an EMBL/GenBank/DDBJ whole genome shotgun (WGS) entry which is preliminary data.</text>
</comment>
<dbReference type="RefSeq" id="WP_130539071.1">
    <property type="nucleotide sequence ID" value="NZ_CP042431.1"/>
</dbReference>
<dbReference type="InterPro" id="IPR002734">
    <property type="entry name" value="RibDG_C"/>
</dbReference>
<dbReference type="PANTHER" id="PTHR38011">
    <property type="entry name" value="DIHYDROFOLATE REDUCTASE FAMILY PROTEIN (AFU_ORTHOLOGUE AFUA_8G06820)"/>
    <property type="match status" value="1"/>
</dbReference>
<evidence type="ECO:0000313" key="3">
    <source>
        <dbReference type="Proteomes" id="UP000293874"/>
    </source>
</evidence>
<dbReference type="GO" id="GO:0008703">
    <property type="term" value="F:5-amino-6-(5-phosphoribosylamino)uracil reductase activity"/>
    <property type="evidence" value="ECO:0007669"/>
    <property type="project" value="InterPro"/>
</dbReference>
<dbReference type="Proteomes" id="UP000293874">
    <property type="component" value="Unassembled WGS sequence"/>
</dbReference>
<keyword evidence="3" id="KW-1185">Reference proteome</keyword>
<evidence type="ECO:0000313" key="2">
    <source>
        <dbReference type="EMBL" id="RZS74621.1"/>
    </source>
</evidence>
<proteinExistence type="predicted"/>
<gene>
    <name evidence="2" type="ORF">EV199_0470</name>
</gene>
<accession>A0A4Q7MZC4</accession>
<dbReference type="InterPro" id="IPR024072">
    <property type="entry name" value="DHFR-like_dom_sf"/>
</dbReference>
<dbReference type="GO" id="GO:0009231">
    <property type="term" value="P:riboflavin biosynthetic process"/>
    <property type="evidence" value="ECO:0007669"/>
    <property type="project" value="InterPro"/>
</dbReference>
<evidence type="ECO:0000259" key="1">
    <source>
        <dbReference type="Pfam" id="PF01872"/>
    </source>
</evidence>
<dbReference type="Pfam" id="PF01872">
    <property type="entry name" value="RibD_C"/>
    <property type="match status" value="1"/>
</dbReference>
<dbReference type="OrthoDB" id="195113at2"/>
<dbReference type="AlphaFoldDB" id="A0A4Q7MZC4"/>
<dbReference type="Gene3D" id="3.40.430.10">
    <property type="entry name" value="Dihydrofolate Reductase, subunit A"/>
    <property type="match status" value="1"/>
</dbReference>
<sequence>MRKLIISMHTSLDGYTAGPNGEMDWIRFDDALFDFVGEFTDRSDTALYGRVTFDMMDAYWPTAGSQPNANRHAKHHSAWYNKVTKVVVSTTLQPDPSKKLQVISADLKANIEKLKKETGGDILVFGSPSIVRQLEEHNLIDEYWLMMNPIILGSGISMYSKDIQQLKLEPGETKRFSCGVTALSFRKR</sequence>